<reference evidence="1 2" key="1">
    <citation type="journal article" date="2022" name="Genome Biol. Evol.">
        <title>The Spruce Budworm Genome: Reconstructing the Evolutionary History of Antifreeze Proteins.</title>
        <authorList>
            <person name="Beliveau C."/>
            <person name="Gagne P."/>
            <person name="Picq S."/>
            <person name="Vernygora O."/>
            <person name="Keeling C.I."/>
            <person name="Pinkney K."/>
            <person name="Doucet D."/>
            <person name="Wen F."/>
            <person name="Johnston J.S."/>
            <person name="Maaroufi H."/>
            <person name="Boyle B."/>
            <person name="Laroche J."/>
            <person name="Dewar K."/>
            <person name="Juretic N."/>
            <person name="Blackburn G."/>
            <person name="Nisole A."/>
            <person name="Brunet B."/>
            <person name="Brandao M."/>
            <person name="Lumley L."/>
            <person name="Duan J."/>
            <person name="Quan G."/>
            <person name="Lucarotti C.J."/>
            <person name="Roe A.D."/>
            <person name="Sperling F.A.H."/>
            <person name="Levesque R.C."/>
            <person name="Cusson M."/>
        </authorList>
    </citation>
    <scope>NUCLEOTIDE SEQUENCE [LARGE SCALE GENOMIC DNA]</scope>
    <source>
        <strain evidence="1">Glfc:IPQL:Cfum</strain>
    </source>
</reference>
<sequence>MTYMSKRQYVALFFLLLLLGCAYARISVMYAHDKLSDIVAEACLNEMYPKTKRLELQESDEQCIIFCVLKKFGIMNSNGVFNLDSYKKRVQVANQLERVNMVRDFGSTCMENAEATQNKQDVCRKAKVFNDCTHLYRILLRK</sequence>
<keyword evidence="2" id="KW-1185">Reference proteome</keyword>
<comment type="caution">
    <text evidence="1">The sequence shown here is derived from an EMBL/GenBank/DDBJ whole genome shotgun (WGS) entry which is preliminary data.</text>
</comment>
<protein>
    <submittedName>
        <fullName evidence="1">Uncharacterized protein</fullName>
    </submittedName>
</protein>
<proteinExistence type="predicted"/>
<evidence type="ECO:0000313" key="2">
    <source>
        <dbReference type="Proteomes" id="UP001064048"/>
    </source>
</evidence>
<gene>
    <name evidence="1" type="ORF">MSG28_009276</name>
</gene>
<dbReference type="EMBL" id="CM046115">
    <property type="protein sequence ID" value="KAI8440999.1"/>
    <property type="molecule type" value="Genomic_DNA"/>
</dbReference>
<organism evidence="1 2">
    <name type="scientific">Choristoneura fumiferana</name>
    <name type="common">Spruce budworm moth</name>
    <name type="synonym">Archips fumiferana</name>
    <dbReference type="NCBI Taxonomy" id="7141"/>
    <lineage>
        <taxon>Eukaryota</taxon>
        <taxon>Metazoa</taxon>
        <taxon>Ecdysozoa</taxon>
        <taxon>Arthropoda</taxon>
        <taxon>Hexapoda</taxon>
        <taxon>Insecta</taxon>
        <taxon>Pterygota</taxon>
        <taxon>Neoptera</taxon>
        <taxon>Endopterygota</taxon>
        <taxon>Lepidoptera</taxon>
        <taxon>Glossata</taxon>
        <taxon>Ditrysia</taxon>
        <taxon>Tortricoidea</taxon>
        <taxon>Tortricidae</taxon>
        <taxon>Tortricinae</taxon>
        <taxon>Choristoneura</taxon>
    </lineage>
</organism>
<dbReference type="Proteomes" id="UP001064048">
    <property type="component" value="Chromosome 15"/>
</dbReference>
<name>A0ACC0KXC0_CHOFU</name>
<evidence type="ECO:0000313" key="1">
    <source>
        <dbReference type="EMBL" id="KAI8440999.1"/>
    </source>
</evidence>
<accession>A0ACC0KXC0</accession>